<proteinExistence type="predicted"/>
<dbReference type="RefSeq" id="WP_012829159.1">
    <property type="nucleotide sequence ID" value="NC_013440.1"/>
</dbReference>
<accession>D0LJI7</accession>
<evidence type="ECO:0000313" key="1">
    <source>
        <dbReference type="EMBL" id="ACY16561.1"/>
    </source>
</evidence>
<dbReference type="EMBL" id="CP001804">
    <property type="protein sequence ID" value="ACY16561.1"/>
    <property type="molecule type" value="Genomic_DNA"/>
</dbReference>
<reference evidence="1 2" key="1">
    <citation type="journal article" date="2010" name="Stand. Genomic Sci.">
        <title>Complete genome sequence of Haliangium ochraceum type strain (SMP-2).</title>
        <authorList>
            <consortium name="US DOE Joint Genome Institute (JGI-PGF)"/>
            <person name="Ivanova N."/>
            <person name="Daum C."/>
            <person name="Lang E."/>
            <person name="Abt B."/>
            <person name="Kopitz M."/>
            <person name="Saunders E."/>
            <person name="Lapidus A."/>
            <person name="Lucas S."/>
            <person name="Glavina Del Rio T."/>
            <person name="Nolan M."/>
            <person name="Tice H."/>
            <person name="Copeland A."/>
            <person name="Cheng J.F."/>
            <person name="Chen F."/>
            <person name="Bruce D."/>
            <person name="Goodwin L."/>
            <person name="Pitluck S."/>
            <person name="Mavromatis K."/>
            <person name="Pati A."/>
            <person name="Mikhailova N."/>
            <person name="Chen A."/>
            <person name="Palaniappan K."/>
            <person name="Land M."/>
            <person name="Hauser L."/>
            <person name="Chang Y.J."/>
            <person name="Jeffries C.D."/>
            <person name="Detter J.C."/>
            <person name="Brettin T."/>
            <person name="Rohde M."/>
            <person name="Goker M."/>
            <person name="Bristow J."/>
            <person name="Markowitz V."/>
            <person name="Eisen J.A."/>
            <person name="Hugenholtz P."/>
            <person name="Kyrpides N.C."/>
            <person name="Klenk H.P."/>
        </authorList>
    </citation>
    <scope>NUCLEOTIDE SEQUENCE [LARGE SCALE GENOMIC DNA]</scope>
    <source>
        <strain evidence="2">DSM 14365 / CIP 107738 / JCM 11303 / AJ 13395 / SMP-2</strain>
    </source>
</reference>
<gene>
    <name evidence="1" type="ordered locus">Hoch_4062</name>
</gene>
<name>D0LJI7_HALO1</name>
<organism evidence="1 2">
    <name type="scientific">Haliangium ochraceum (strain DSM 14365 / JCM 11303 / SMP-2)</name>
    <dbReference type="NCBI Taxonomy" id="502025"/>
    <lineage>
        <taxon>Bacteria</taxon>
        <taxon>Pseudomonadati</taxon>
        <taxon>Myxococcota</taxon>
        <taxon>Polyangia</taxon>
        <taxon>Haliangiales</taxon>
        <taxon>Kofleriaceae</taxon>
        <taxon>Haliangium</taxon>
    </lineage>
</organism>
<evidence type="ECO:0000313" key="2">
    <source>
        <dbReference type="Proteomes" id="UP000001880"/>
    </source>
</evidence>
<dbReference type="HOGENOM" id="CLU_436643_0_0_7"/>
<keyword evidence="2" id="KW-1185">Reference proteome</keyword>
<protein>
    <submittedName>
        <fullName evidence="1">Uncharacterized protein</fullName>
    </submittedName>
</protein>
<dbReference type="KEGG" id="hoh:Hoch_4062"/>
<sequence>MSRTSLAESARGAVNAPRFPAFTRPTRLLWPVCLGLLWAALSAAAAACGGGGGAVEGVDGGADTGRYLRILNPSGEEIGLGYNSEVALLLSFETASGSPLREQTLQFALRASRPGESTAGATLAAPSARTDALGRAQVRLYVGARDTRFRVTVDAEGAATVQFFVSVSEGGFTRLTVTPTHEGWRDAEALSPIELRLYASALLSCQSLDVDAPPVSAYPALSAERFDEPLVFRNVSTHQPHTLVAWAHAGSDTPVALGCLPLDGAQLPPSDVRAGMVVRDRALRWPESTALRSEFDLAPVAAQLAAAGATRAWEVLACPAGPGQLLLDCTLDELVADGARDCVVTGSSALLAAIEAQRGAADAQGCRPSALAGGDESLDARLQRALGGRFPTGAALDELASARAAVLDSLELRSSLSALGGDSLWHRLEQARLPVGEEVYALDIGASARTVVEVAVDASADGDRVTLGEHAYTLRLAAIAADAFAALGLAPSSLAAGPRELGAALVAAVRDDASATSGCDALSRLVCASAEAAASCARSACESAADSADAALAAWLDALDAGADDVDFFLDGGLRVADDDADLVIDEVRDDGNLRARLRLAGELALELPGQLAPADALAPAPADAL</sequence>
<dbReference type="AlphaFoldDB" id="D0LJI7"/>
<dbReference type="Proteomes" id="UP000001880">
    <property type="component" value="Chromosome"/>
</dbReference>
<dbReference type="STRING" id="502025.Hoch_4062"/>